<reference evidence="2 3" key="1">
    <citation type="submission" date="2019-09" db="EMBL/GenBank/DDBJ databases">
        <title>Distinct polysaccharide growth profiles of human intestinal Prevotella copri isolates.</title>
        <authorList>
            <person name="Fehlner-Peach H."/>
            <person name="Magnabosco C."/>
            <person name="Raghavan V."/>
            <person name="Scher J.U."/>
            <person name="Tett A."/>
            <person name="Cox L.M."/>
            <person name="Gottsegen C."/>
            <person name="Watters A."/>
            <person name="Wiltshire- Gordon J.D."/>
            <person name="Segata N."/>
            <person name="Bonneau R."/>
            <person name="Littman D.R."/>
        </authorList>
    </citation>
    <scope>NUCLEOTIDE SEQUENCE [LARGE SCALE GENOMIC DNA]</scope>
    <source>
        <strain evidence="3">iAQ1173</strain>
    </source>
</reference>
<keyword evidence="2" id="KW-0378">Hydrolase</keyword>
<keyword evidence="2" id="KW-0326">Glycosidase</keyword>
<dbReference type="InterPro" id="IPR020004">
    <property type="entry name" value="UDP-GlcNAc_Epase"/>
</dbReference>
<dbReference type="Pfam" id="PF02350">
    <property type="entry name" value="Epimerase_2"/>
    <property type="match status" value="1"/>
</dbReference>
<dbReference type="EC" id="3.2.1.183" evidence="2"/>
<dbReference type="Gene3D" id="3.40.50.2000">
    <property type="entry name" value="Glycogen Phosphorylase B"/>
    <property type="match status" value="2"/>
</dbReference>
<dbReference type="AlphaFoldDB" id="A0A6A7WE03"/>
<proteinExistence type="predicted"/>
<name>A0A6A7WE03_9BACT</name>
<accession>A0A6A7WE03</accession>
<dbReference type="RefSeq" id="WP_158464227.1">
    <property type="nucleotide sequence ID" value="NZ_VZAD01000091.1"/>
</dbReference>
<keyword evidence="3" id="KW-1185">Reference proteome</keyword>
<organism evidence="2 3">
    <name type="scientific">Segatella copri</name>
    <dbReference type="NCBI Taxonomy" id="165179"/>
    <lineage>
        <taxon>Bacteria</taxon>
        <taxon>Pseudomonadati</taxon>
        <taxon>Bacteroidota</taxon>
        <taxon>Bacteroidia</taxon>
        <taxon>Bacteroidales</taxon>
        <taxon>Prevotellaceae</taxon>
        <taxon>Segatella</taxon>
    </lineage>
</organism>
<evidence type="ECO:0000313" key="2">
    <source>
        <dbReference type="EMBL" id="MQP12645.1"/>
    </source>
</evidence>
<dbReference type="GO" id="GO:0006047">
    <property type="term" value="P:UDP-N-acetylglucosamine metabolic process"/>
    <property type="evidence" value="ECO:0007669"/>
    <property type="project" value="InterPro"/>
</dbReference>
<sequence>MRKICFVTGTRAEYGLLSRLMRLVKEDRDLRLQVIATNMHLMPEYGETYKEIEKDGFIIDKKVYMHKPSDDAHGIISSMVEEMQGMNDALSELKPDILVLLGDRYEILVAAQVALIHRIPIAHIHGGEVTEGAFDDAIRHSVTKMSSLHFTSCEEYRHRVIQMGEQPSRVFDVGSLGVENIKAVPLMTKDELEASLDFKIDTQTILVTYHPVTLGGDPAKDIREFLEALDQFKDLKVIFTMPNSDTGRDAIALAVEKYVQNHSNRAKAYTSLGLKRYLSALQFVKAAVGNSSSGIIEVPSFGIPTLNIGDRQKGRLASKSVVNCGTSKDEVIAGLKLCLSEEMQKAAKTYENPYAKSNTANLIYQELKNVELTGLNLKTFYDL</sequence>
<evidence type="ECO:0000259" key="1">
    <source>
        <dbReference type="Pfam" id="PF02350"/>
    </source>
</evidence>
<dbReference type="CDD" id="cd03786">
    <property type="entry name" value="GTB_UDP-GlcNAc_2-Epimerase"/>
    <property type="match status" value="1"/>
</dbReference>
<evidence type="ECO:0000313" key="3">
    <source>
        <dbReference type="Proteomes" id="UP000384372"/>
    </source>
</evidence>
<dbReference type="NCBIfam" id="TIGR03568">
    <property type="entry name" value="NeuC_NnaA"/>
    <property type="match status" value="1"/>
</dbReference>
<dbReference type="InterPro" id="IPR029767">
    <property type="entry name" value="WecB-like"/>
</dbReference>
<dbReference type="GO" id="GO:0004553">
    <property type="term" value="F:hydrolase activity, hydrolyzing O-glycosyl compounds"/>
    <property type="evidence" value="ECO:0007669"/>
    <property type="project" value="InterPro"/>
</dbReference>
<dbReference type="InterPro" id="IPR003331">
    <property type="entry name" value="UDP_GlcNAc_Epimerase_2_dom"/>
</dbReference>
<comment type="caution">
    <text evidence="2">The sequence shown here is derived from an EMBL/GenBank/DDBJ whole genome shotgun (WGS) entry which is preliminary data.</text>
</comment>
<dbReference type="PANTHER" id="PTHR43174:SF3">
    <property type="entry name" value="UDP-N-ACETYLGLUCOSAMINE 2-EPIMERASE"/>
    <property type="match status" value="1"/>
</dbReference>
<gene>
    <name evidence="2" type="primary">neuC</name>
    <name evidence="2" type="ORF">F7D20_11930</name>
</gene>
<dbReference type="PANTHER" id="PTHR43174">
    <property type="entry name" value="UDP-N-ACETYLGLUCOSAMINE 2-EPIMERASE"/>
    <property type="match status" value="1"/>
</dbReference>
<dbReference type="OrthoDB" id="9803238at2"/>
<feature type="domain" description="UDP-N-acetylglucosamine 2-epimerase" evidence="1">
    <location>
        <begin position="24"/>
        <end position="367"/>
    </location>
</feature>
<dbReference type="EMBL" id="VZAD01000091">
    <property type="protein sequence ID" value="MQP12645.1"/>
    <property type="molecule type" value="Genomic_DNA"/>
</dbReference>
<dbReference type="Proteomes" id="UP000384372">
    <property type="component" value="Unassembled WGS sequence"/>
</dbReference>
<dbReference type="SUPFAM" id="SSF53756">
    <property type="entry name" value="UDP-Glycosyltransferase/glycogen phosphorylase"/>
    <property type="match status" value="1"/>
</dbReference>
<protein>
    <submittedName>
        <fullName evidence="2">UDP-N-acetylglucosamine 2-epimerase (Hydrolyzing)</fullName>
        <ecNumber evidence="2">3.2.1.183</ecNumber>
    </submittedName>
</protein>